<dbReference type="Proteomes" id="UP001464555">
    <property type="component" value="Unassembled WGS sequence"/>
</dbReference>
<dbReference type="InterPro" id="IPR010982">
    <property type="entry name" value="Lambda_DNA-bd_dom_sf"/>
</dbReference>
<name>A0ABU9HTR6_9FLAO</name>
<evidence type="ECO:0000313" key="2">
    <source>
        <dbReference type="EMBL" id="MEL1243553.1"/>
    </source>
</evidence>
<organism evidence="2 3">
    <name type="scientific">Flavobacterium arundinis</name>
    <dbReference type="NCBI Taxonomy" id="3139143"/>
    <lineage>
        <taxon>Bacteria</taxon>
        <taxon>Pseudomonadati</taxon>
        <taxon>Bacteroidota</taxon>
        <taxon>Flavobacteriia</taxon>
        <taxon>Flavobacteriales</taxon>
        <taxon>Flavobacteriaceae</taxon>
        <taxon>Flavobacterium</taxon>
    </lineage>
</organism>
<protein>
    <submittedName>
        <fullName evidence="2">Helix-turn-helix transcriptional regulator</fullName>
    </submittedName>
</protein>
<dbReference type="SMART" id="SM00530">
    <property type="entry name" value="HTH_XRE"/>
    <property type="match status" value="1"/>
</dbReference>
<dbReference type="Gene3D" id="2.10.109.10">
    <property type="entry name" value="Umud Fragment, subunit A"/>
    <property type="match status" value="1"/>
</dbReference>
<dbReference type="SUPFAM" id="SSF47413">
    <property type="entry name" value="lambda repressor-like DNA-binding domains"/>
    <property type="match status" value="1"/>
</dbReference>
<dbReference type="InterPro" id="IPR001387">
    <property type="entry name" value="Cro/C1-type_HTH"/>
</dbReference>
<accession>A0ABU9HTR6</accession>
<evidence type="ECO:0000259" key="1">
    <source>
        <dbReference type="PROSITE" id="PS50943"/>
    </source>
</evidence>
<dbReference type="Pfam" id="PF01381">
    <property type="entry name" value="HTH_3"/>
    <property type="match status" value="1"/>
</dbReference>
<feature type="domain" description="HTH cro/C1-type" evidence="1">
    <location>
        <begin position="6"/>
        <end position="42"/>
    </location>
</feature>
<evidence type="ECO:0000313" key="3">
    <source>
        <dbReference type="Proteomes" id="UP001464555"/>
    </source>
</evidence>
<dbReference type="PROSITE" id="PS50943">
    <property type="entry name" value="HTH_CROC1"/>
    <property type="match status" value="1"/>
</dbReference>
<reference evidence="2 3" key="1">
    <citation type="submission" date="2024-04" db="EMBL/GenBank/DDBJ databases">
        <title>Flavobacterium sp. DGU11 16S ribosomal RNA gene Genome sequencing and assembly.</title>
        <authorList>
            <person name="Park S."/>
        </authorList>
    </citation>
    <scope>NUCLEOTIDE SEQUENCE [LARGE SCALE GENOMIC DNA]</scope>
    <source>
        <strain evidence="2 3">DGU11</strain>
    </source>
</reference>
<dbReference type="EMBL" id="JBBYHR010000002">
    <property type="protein sequence ID" value="MEL1243553.1"/>
    <property type="molecule type" value="Genomic_DNA"/>
</dbReference>
<keyword evidence="3" id="KW-1185">Reference proteome</keyword>
<sequence length="247" mass="28617">MNDINIKESRELAGITQDFLASELGVTVRTISSWENGATIPKGKQEMIRKYFSLKTKEPEVSSERDIHVVDSYELQFTKNKNANHFTRLPNGQYYMTMPLAEHKIQAGFLDNYQDIELLKGMSQHGIIVDRPAKGRYLAFRVKGDSMDDGTSDAIPQNYIVATRELQRQHWTSLIRFKDFRFWVIYTTESKFPLLKEITGHDVEKGIISCHSLNDSPEYKDFDLSLNDVQALFYVINIQRDVAKDYY</sequence>
<gene>
    <name evidence="2" type="ORF">AAEO56_04705</name>
</gene>
<dbReference type="CDD" id="cd00093">
    <property type="entry name" value="HTH_XRE"/>
    <property type="match status" value="1"/>
</dbReference>
<dbReference type="RefSeq" id="WP_341695869.1">
    <property type="nucleotide sequence ID" value="NZ_JBBYHR010000002.1"/>
</dbReference>
<dbReference type="Gene3D" id="1.10.260.40">
    <property type="entry name" value="lambda repressor-like DNA-binding domains"/>
    <property type="match status" value="1"/>
</dbReference>
<proteinExistence type="predicted"/>
<comment type="caution">
    <text evidence="2">The sequence shown here is derived from an EMBL/GenBank/DDBJ whole genome shotgun (WGS) entry which is preliminary data.</text>
</comment>